<accession>A0A1G2HTB4</accession>
<reference evidence="1 2" key="1">
    <citation type="journal article" date="2016" name="Nat. Commun.">
        <title>Thousands of microbial genomes shed light on interconnected biogeochemical processes in an aquifer system.</title>
        <authorList>
            <person name="Anantharaman K."/>
            <person name="Brown C.T."/>
            <person name="Hug L.A."/>
            <person name="Sharon I."/>
            <person name="Castelle C.J."/>
            <person name="Probst A.J."/>
            <person name="Thomas B.C."/>
            <person name="Singh A."/>
            <person name="Wilkins M.J."/>
            <person name="Karaoz U."/>
            <person name="Brodie E.L."/>
            <person name="Williams K.H."/>
            <person name="Hubbard S.S."/>
            <person name="Banfield J.F."/>
        </authorList>
    </citation>
    <scope>NUCLEOTIDE SEQUENCE [LARGE SCALE GENOMIC DNA]</scope>
</reference>
<name>A0A1G2HTB4_9BACT</name>
<evidence type="ECO:0000313" key="1">
    <source>
        <dbReference type="EMBL" id="OGZ65460.1"/>
    </source>
</evidence>
<comment type="caution">
    <text evidence="1">The sequence shown here is derived from an EMBL/GenBank/DDBJ whole genome shotgun (WGS) entry which is preliminary data.</text>
</comment>
<protein>
    <submittedName>
        <fullName evidence="1">Uncharacterized protein</fullName>
    </submittedName>
</protein>
<proteinExistence type="predicted"/>
<dbReference type="EMBL" id="MHOP01000022">
    <property type="protein sequence ID" value="OGZ65460.1"/>
    <property type="molecule type" value="Genomic_DNA"/>
</dbReference>
<dbReference type="AlphaFoldDB" id="A0A1G2HTB4"/>
<gene>
    <name evidence="1" type="ORF">A2822_01270</name>
</gene>
<evidence type="ECO:0000313" key="2">
    <source>
        <dbReference type="Proteomes" id="UP000178774"/>
    </source>
</evidence>
<sequence length="152" mass="17446">MLPLLKKATIFLLILGIGFSAVAYLDRLSDYSPSATDQATLNKIKSTQKNGAILSAPENSYYIQYFTGEKTVFNLHQGEYRKEQELAQKIFMATYIEDLFPLLEDNNVSLIYLSSKMKENLPPNQGLIFLLQNERFKLLYSSENTEVWSFIK</sequence>
<organism evidence="1 2">
    <name type="scientific">Candidatus Staskawiczbacteria bacterium RIFCSPHIGHO2_01_FULL_41_41</name>
    <dbReference type="NCBI Taxonomy" id="1802203"/>
    <lineage>
        <taxon>Bacteria</taxon>
        <taxon>Candidatus Staskawicziibacteriota</taxon>
    </lineage>
</organism>
<dbReference type="Proteomes" id="UP000178774">
    <property type="component" value="Unassembled WGS sequence"/>
</dbReference>